<gene>
    <name evidence="4" type="ordered locus">DKAM_0280</name>
</gene>
<dbReference type="GeneID" id="7170558"/>
<keyword evidence="2" id="KW-0812">Transmembrane</keyword>
<keyword evidence="2" id="KW-0472">Membrane</keyword>
<dbReference type="InterPro" id="IPR008269">
    <property type="entry name" value="Lon_proteolytic"/>
</dbReference>
<dbReference type="InterPro" id="IPR014721">
    <property type="entry name" value="Ribsml_uS5_D2-typ_fold_subgr"/>
</dbReference>
<sequence length="612" mass="67529">MISVTLSHGNRLAAGVLTVLITVYIIVQPVVGVEHWSRVSAFKLLAVDKNGKGVTISVELGIVYPGTGSLKVLGEGSLASDTLDSIKLALWYASILADLDPSVIDTYIIVKEPVKIEGPSATVLFTLILVALMRGDPVNPSYSATGIVTPGGVIGGVGGVKAKFEAASEAGLKKVLASIMEPVDSPLYYPSITLLDAYYGFTGVNITSRVELIPQQLIAGNTILSGFNESYTYFINQYRVFNSLLPGAWSDHYRETAIYYYERALKAYEAGSHYLAASYAFTSFYNILASYLNHTSINNPAELPEKISYFMTEANSTMVNVENLLHNVTSRLLNKGAIDICIIDSLTSVYDRVLEVKRGITLINNVLNKTLHPPSIIYDVSYLYARSLTALKWLELASGIIYECGVNHLIDPGNLDPILDRLEEALRIHYAYLNDLTNSSMVLVMDESTNKLERLIHLLSALEDLASQFYSITGLENALPIYVNSTIYNILLDEYEELLSLLRESSVVTNTLPLSTLTLMELVNGNATVLGGNTYSATLILREFSRLYTYLYLARIQEWNETSNNIHTWLNIRMYIAYTSALLAVVGVLVILTTGKTRSRATSLEITAWRNH</sequence>
<dbReference type="EMBL" id="CP001140">
    <property type="protein sequence ID" value="ACL10606.1"/>
    <property type="molecule type" value="Genomic_DNA"/>
</dbReference>
<keyword evidence="2" id="KW-1133">Transmembrane helix</keyword>
<dbReference type="Proteomes" id="UP000006903">
    <property type="component" value="Chromosome"/>
</dbReference>
<feature type="transmembrane region" description="Helical" evidence="2">
    <location>
        <begin position="12"/>
        <end position="31"/>
    </location>
</feature>
<feature type="domain" description="Lon proteolytic" evidence="3">
    <location>
        <begin position="53"/>
        <end position="176"/>
    </location>
</feature>
<evidence type="ECO:0000259" key="3">
    <source>
        <dbReference type="Pfam" id="PF05362"/>
    </source>
</evidence>
<organism evidence="4 5">
    <name type="scientific">Desulfurococcus amylolyticus (strain DSM 18924 / JCM 16383 / VKM B-2413 / 1221n)</name>
    <name type="common">Desulfurococcus kamchatkensis</name>
    <dbReference type="NCBI Taxonomy" id="490899"/>
    <lineage>
        <taxon>Archaea</taxon>
        <taxon>Thermoproteota</taxon>
        <taxon>Thermoprotei</taxon>
        <taxon>Desulfurococcales</taxon>
        <taxon>Desulfurococcaceae</taxon>
        <taxon>Desulfurococcus</taxon>
    </lineage>
</organism>
<dbReference type="Pfam" id="PF05362">
    <property type="entry name" value="Lon_C"/>
    <property type="match status" value="1"/>
</dbReference>
<dbReference type="eggNOG" id="arCOG01937">
    <property type="taxonomic scope" value="Archaea"/>
</dbReference>
<evidence type="ECO:0000313" key="4">
    <source>
        <dbReference type="EMBL" id="ACL10606.1"/>
    </source>
</evidence>
<name>B8D2L8_DESA1</name>
<dbReference type="InterPro" id="IPR020568">
    <property type="entry name" value="Ribosomal_Su5_D2-typ_SF"/>
</dbReference>
<dbReference type="STRING" id="490899.DKAM_0280"/>
<comment type="subcellular location">
    <subcellularLocation>
        <location evidence="1">Membrane</location>
        <topology evidence="1">Multi-pass membrane protein</topology>
    </subcellularLocation>
</comment>
<reference evidence="4 5" key="1">
    <citation type="journal article" date="2009" name="J. Bacteriol.">
        <title>Complete genome sequence of the anaerobic, protein-degrading hyperthermophilic crenarchaeon Desulfurococcus kamchatkensis.</title>
        <authorList>
            <person name="Ravin N.V."/>
            <person name="Mardanov A.V."/>
            <person name="Beletsky A.V."/>
            <person name="Kublanov I.V."/>
            <person name="Kolganova T.V."/>
            <person name="Lebedinsky A.V."/>
            <person name="Chernyh N.A."/>
            <person name="Bonch-Osmolovskaya E.A."/>
            <person name="Skryabin K.G."/>
        </authorList>
    </citation>
    <scope>NUCLEOTIDE SEQUENCE [LARGE SCALE GENOMIC DNA]</scope>
    <source>
        <strain evidence="5">DSM 18924 / JCM 16383 / VKM B-2413 / 1221n</strain>
    </source>
</reference>
<dbReference type="SUPFAM" id="SSF54211">
    <property type="entry name" value="Ribosomal protein S5 domain 2-like"/>
    <property type="match status" value="1"/>
</dbReference>
<dbReference type="GO" id="GO:0006508">
    <property type="term" value="P:proteolysis"/>
    <property type="evidence" value="ECO:0007669"/>
    <property type="project" value="UniProtKB-KW"/>
</dbReference>
<feature type="transmembrane region" description="Helical" evidence="2">
    <location>
        <begin position="572"/>
        <end position="592"/>
    </location>
</feature>
<dbReference type="RefSeq" id="WP_012607948.1">
    <property type="nucleotide sequence ID" value="NC_011766.1"/>
</dbReference>
<accession>B8D2L8</accession>
<dbReference type="KEGG" id="dka:DKAM_0280"/>
<dbReference type="GO" id="GO:0004176">
    <property type="term" value="F:ATP-dependent peptidase activity"/>
    <property type="evidence" value="ECO:0007669"/>
    <property type="project" value="InterPro"/>
</dbReference>
<dbReference type="Gene3D" id="3.30.230.10">
    <property type="match status" value="1"/>
</dbReference>
<dbReference type="GO" id="GO:0004252">
    <property type="term" value="F:serine-type endopeptidase activity"/>
    <property type="evidence" value="ECO:0007669"/>
    <property type="project" value="InterPro"/>
</dbReference>
<evidence type="ECO:0000256" key="2">
    <source>
        <dbReference type="SAM" id="Phobius"/>
    </source>
</evidence>
<protein>
    <submittedName>
        <fullName evidence="4">Serine proteases-like protein</fullName>
    </submittedName>
</protein>
<proteinExistence type="predicted"/>
<keyword evidence="4" id="KW-0645">Protease</keyword>
<dbReference type="AlphaFoldDB" id="B8D2L8"/>
<keyword evidence="4" id="KW-0378">Hydrolase</keyword>
<dbReference type="HOGENOM" id="CLU_446650_0_0_2"/>
<dbReference type="GO" id="GO:0016020">
    <property type="term" value="C:membrane"/>
    <property type="evidence" value="ECO:0007669"/>
    <property type="project" value="UniProtKB-SubCell"/>
</dbReference>
<evidence type="ECO:0000256" key="1">
    <source>
        <dbReference type="ARBA" id="ARBA00004141"/>
    </source>
</evidence>
<evidence type="ECO:0000313" key="5">
    <source>
        <dbReference type="Proteomes" id="UP000006903"/>
    </source>
</evidence>